<dbReference type="Pfam" id="PF20169">
    <property type="entry name" value="DUF6537"/>
    <property type="match status" value="1"/>
</dbReference>
<organism evidence="2 3">
    <name type="scientific">Aromatoleum buckelii</name>
    <dbReference type="NCBI Taxonomy" id="200254"/>
    <lineage>
        <taxon>Bacteria</taxon>
        <taxon>Pseudomonadati</taxon>
        <taxon>Pseudomonadota</taxon>
        <taxon>Betaproteobacteria</taxon>
        <taxon>Rhodocyclales</taxon>
        <taxon>Rhodocyclaceae</taxon>
        <taxon>Aromatoleum</taxon>
    </lineage>
</organism>
<gene>
    <name evidence="2" type="ORF">GO608_15130</name>
</gene>
<reference evidence="2" key="1">
    <citation type="submission" date="2019-12" db="EMBL/GenBank/DDBJ databases">
        <title>Comparative genomics gives insights into the taxonomy of the Azoarcus-Aromatoleum group and reveals separate origins of nif in the plant-associated Azoarcus and non-plant-associated Aromatoleum sub-groups.</title>
        <authorList>
            <person name="Lafos M."/>
            <person name="Maluk M."/>
            <person name="Batista M."/>
            <person name="Junghare M."/>
            <person name="Carmona M."/>
            <person name="Faoro H."/>
            <person name="Cruz L.M."/>
            <person name="Battistoni F."/>
            <person name="De Souza E."/>
            <person name="Pedrosa F."/>
            <person name="Chen W.-M."/>
            <person name="Poole P.S."/>
            <person name="Dixon R.A."/>
            <person name="James E.K."/>
        </authorList>
    </citation>
    <scope>NUCLEOTIDE SEQUENCE</scope>
    <source>
        <strain evidence="2">U120</strain>
    </source>
</reference>
<keyword evidence="3" id="KW-1185">Reference proteome</keyword>
<dbReference type="EMBL" id="WTVH01000034">
    <property type="protein sequence ID" value="NMF94660.1"/>
    <property type="molecule type" value="Genomic_DNA"/>
</dbReference>
<evidence type="ECO:0000313" key="3">
    <source>
        <dbReference type="Proteomes" id="UP000601990"/>
    </source>
</evidence>
<proteinExistence type="predicted"/>
<comment type="caution">
    <text evidence="2">The sequence shown here is derived from an EMBL/GenBank/DDBJ whole genome shotgun (WGS) entry which is preliminary data.</text>
</comment>
<feature type="domain" description="DUF6537" evidence="1">
    <location>
        <begin position="2"/>
        <end position="47"/>
    </location>
</feature>
<sequence>MERWLAAVERDADRSPSLALELVRCGQLIKGYGDTAERGQRSMRLVLELLEQNGGDAERLAVVRVAALTDSEGRDLALALDKPVPQPRAVPVRIVRGNMARGFVPI</sequence>
<evidence type="ECO:0000259" key="1">
    <source>
        <dbReference type="Pfam" id="PF20169"/>
    </source>
</evidence>
<protein>
    <recommendedName>
        <fullName evidence="1">DUF6537 domain-containing protein</fullName>
    </recommendedName>
</protein>
<dbReference type="InterPro" id="IPR046667">
    <property type="entry name" value="DUF6537"/>
</dbReference>
<accession>A0ABX1N5Z5</accession>
<evidence type="ECO:0000313" key="2">
    <source>
        <dbReference type="EMBL" id="NMF94660.1"/>
    </source>
</evidence>
<name>A0ABX1N5Z5_9RHOO</name>
<dbReference type="Proteomes" id="UP000601990">
    <property type="component" value="Unassembled WGS sequence"/>
</dbReference>